<dbReference type="RefSeq" id="WP_092669950.1">
    <property type="nucleotide sequence ID" value="NZ_FOXS01000001.1"/>
</dbReference>
<dbReference type="PANTHER" id="PTHR15032">
    <property type="entry name" value="N-ACYL-PHOSPHATIDYLETHANOLAMINE-HYDROLYZING PHOSPHOLIPASE D"/>
    <property type="match status" value="1"/>
</dbReference>
<organism evidence="2 3">
    <name type="scientific">Hymenobacter arizonensis</name>
    <name type="common">Siccationidurans arizonensis</name>
    <dbReference type="NCBI Taxonomy" id="1227077"/>
    <lineage>
        <taxon>Bacteria</taxon>
        <taxon>Pseudomonadati</taxon>
        <taxon>Bacteroidota</taxon>
        <taxon>Cytophagia</taxon>
        <taxon>Cytophagales</taxon>
        <taxon>Hymenobacteraceae</taxon>
        <taxon>Hymenobacter</taxon>
    </lineage>
</organism>
<dbReference type="GO" id="GO:0008270">
    <property type="term" value="F:zinc ion binding"/>
    <property type="evidence" value="ECO:0007669"/>
    <property type="project" value="InterPro"/>
</dbReference>
<evidence type="ECO:0000313" key="2">
    <source>
        <dbReference type="EMBL" id="SFQ02764.1"/>
    </source>
</evidence>
<sequence length="348" mass="39298">MANVSYLRNESLPTVRPGYKGNKLFGNAFANGEELFEPNLGNLLKWQLSTNPQKDEKKRDTWAPAVVDCTAFLKSTEDGLVWLGHSTFLLRIEATTFLFDPVLFSSVGLQRRHPLPCRPEDLINIDFLLLSHGHRDHLDEKSVKLLAQQNPAMEILAPLQMKTLLRSMIPSVFHVQEAGWWQQYQFDWEAMGWTVPDEPPVDIYYLPASHWHRRGLADTNRVLWGSFLIRAKAADKLIYFAGDTSYGDHFEAIEKLFGPVDVVLMPIGAYKPAYMMAKSHVNPHEAAKAANVLRAGHVVPMHYGTFSLSDEPASEPLRQLTDVASGGMLRGELHAPAVGEVLRWQDWD</sequence>
<dbReference type="InterPro" id="IPR001279">
    <property type="entry name" value="Metallo-B-lactamas"/>
</dbReference>
<evidence type="ECO:0000259" key="1">
    <source>
        <dbReference type="Pfam" id="PF12706"/>
    </source>
</evidence>
<dbReference type="PIRSF" id="PIRSF038896">
    <property type="entry name" value="NAPE-PLD"/>
    <property type="match status" value="1"/>
</dbReference>
<dbReference type="AlphaFoldDB" id="A0A1I5V5F3"/>
<dbReference type="SUPFAM" id="SSF56281">
    <property type="entry name" value="Metallo-hydrolase/oxidoreductase"/>
    <property type="match status" value="1"/>
</dbReference>
<dbReference type="GO" id="GO:0070290">
    <property type="term" value="F:N-acylphosphatidylethanolamine-specific phospholipase D activity"/>
    <property type="evidence" value="ECO:0007669"/>
    <property type="project" value="InterPro"/>
</dbReference>
<reference evidence="3" key="1">
    <citation type="submission" date="2016-10" db="EMBL/GenBank/DDBJ databases">
        <authorList>
            <person name="Varghese N."/>
            <person name="Submissions S."/>
        </authorList>
    </citation>
    <scope>NUCLEOTIDE SEQUENCE [LARGE SCALE GENOMIC DNA]</scope>
    <source>
        <strain evidence="3">OR362-8,ATCC BAA-1266,JCM 13504</strain>
    </source>
</reference>
<keyword evidence="3" id="KW-1185">Reference proteome</keyword>
<evidence type="ECO:0000313" key="3">
    <source>
        <dbReference type="Proteomes" id="UP000199029"/>
    </source>
</evidence>
<dbReference type="STRING" id="1227077.SAMN04515668_1207"/>
<dbReference type="Pfam" id="PF12706">
    <property type="entry name" value="Lactamase_B_2"/>
    <property type="match status" value="1"/>
</dbReference>
<dbReference type="Proteomes" id="UP000199029">
    <property type="component" value="Unassembled WGS sequence"/>
</dbReference>
<accession>A0A1I5V5F3</accession>
<feature type="domain" description="Metallo-beta-lactamase" evidence="1">
    <location>
        <begin position="95"/>
        <end position="303"/>
    </location>
</feature>
<dbReference type="EMBL" id="FOXS01000001">
    <property type="protein sequence ID" value="SFQ02764.1"/>
    <property type="molecule type" value="Genomic_DNA"/>
</dbReference>
<proteinExistence type="predicted"/>
<name>A0A1I5V5F3_HYMAR</name>
<dbReference type="GO" id="GO:0005737">
    <property type="term" value="C:cytoplasm"/>
    <property type="evidence" value="ECO:0007669"/>
    <property type="project" value="TreeGrafter"/>
</dbReference>
<protein>
    <submittedName>
        <fullName evidence="2">L-ascorbate metabolism protein UlaG, beta-lactamase superfamily</fullName>
    </submittedName>
</protein>
<dbReference type="PANTHER" id="PTHR15032:SF4">
    <property type="entry name" value="N-ACYL-PHOSPHATIDYLETHANOLAMINE-HYDROLYZING PHOSPHOLIPASE D"/>
    <property type="match status" value="1"/>
</dbReference>
<dbReference type="InterPro" id="IPR024884">
    <property type="entry name" value="NAPE-PLD"/>
</dbReference>
<dbReference type="Gene3D" id="3.60.15.10">
    <property type="entry name" value="Ribonuclease Z/Hydroxyacylglutathione hydrolase-like"/>
    <property type="match status" value="1"/>
</dbReference>
<gene>
    <name evidence="2" type="ORF">SAMN04515668_1207</name>
</gene>
<dbReference type="OrthoDB" id="9805728at2"/>
<dbReference type="InterPro" id="IPR036866">
    <property type="entry name" value="RibonucZ/Hydroxyglut_hydro"/>
</dbReference>